<dbReference type="InterPro" id="IPR000515">
    <property type="entry name" value="MetI-like"/>
</dbReference>
<comment type="similarity">
    <text evidence="7">Belongs to the binding-protein-dependent transport system permease family.</text>
</comment>
<dbReference type="PANTHER" id="PTHR30193">
    <property type="entry name" value="ABC TRANSPORTER PERMEASE PROTEIN"/>
    <property type="match status" value="1"/>
</dbReference>
<reference evidence="9 10" key="1">
    <citation type="submission" date="2020-09" db="EMBL/GenBank/DDBJ databases">
        <title>Photobacterium sp. CAU 1568 isolated from sand of Sido Beach.</title>
        <authorList>
            <person name="Kim W."/>
        </authorList>
    </citation>
    <scope>NUCLEOTIDE SEQUENCE [LARGE SCALE GENOMIC DNA]</scope>
    <source>
        <strain evidence="9 10">CAU 1568</strain>
    </source>
</reference>
<evidence type="ECO:0000256" key="5">
    <source>
        <dbReference type="ARBA" id="ARBA00022989"/>
    </source>
</evidence>
<keyword evidence="3" id="KW-1003">Cell membrane</keyword>
<keyword evidence="10" id="KW-1185">Reference proteome</keyword>
<dbReference type="EMBL" id="JACYTP010000006">
    <property type="protein sequence ID" value="MBD8513399.1"/>
    <property type="molecule type" value="Genomic_DNA"/>
</dbReference>
<keyword evidence="6 7" id="KW-0472">Membrane</keyword>
<name>A0ABR9BLG3_9GAMM</name>
<dbReference type="PROSITE" id="PS50928">
    <property type="entry name" value="ABC_TM1"/>
    <property type="match status" value="1"/>
</dbReference>
<dbReference type="InterPro" id="IPR035906">
    <property type="entry name" value="MetI-like_sf"/>
</dbReference>
<organism evidence="9 10">
    <name type="scientific">Photobacterium arenosum</name>
    <dbReference type="NCBI Taxonomy" id="2774143"/>
    <lineage>
        <taxon>Bacteria</taxon>
        <taxon>Pseudomonadati</taxon>
        <taxon>Pseudomonadota</taxon>
        <taxon>Gammaproteobacteria</taxon>
        <taxon>Vibrionales</taxon>
        <taxon>Vibrionaceae</taxon>
        <taxon>Photobacterium</taxon>
    </lineage>
</organism>
<evidence type="ECO:0000256" key="3">
    <source>
        <dbReference type="ARBA" id="ARBA00022475"/>
    </source>
</evidence>
<keyword evidence="4 7" id="KW-0812">Transmembrane</keyword>
<evidence type="ECO:0000256" key="7">
    <source>
        <dbReference type="RuleBase" id="RU363032"/>
    </source>
</evidence>
<evidence type="ECO:0000256" key="1">
    <source>
        <dbReference type="ARBA" id="ARBA00004651"/>
    </source>
</evidence>
<accession>A0ABR9BLG3</accession>
<feature type="transmembrane region" description="Helical" evidence="7">
    <location>
        <begin position="88"/>
        <end position="110"/>
    </location>
</feature>
<feature type="transmembrane region" description="Helical" evidence="7">
    <location>
        <begin position="171"/>
        <end position="196"/>
    </location>
</feature>
<dbReference type="Pfam" id="PF00528">
    <property type="entry name" value="BPD_transp_1"/>
    <property type="match status" value="1"/>
</dbReference>
<feature type="transmembrane region" description="Helical" evidence="7">
    <location>
        <begin position="30"/>
        <end position="52"/>
    </location>
</feature>
<evidence type="ECO:0000259" key="8">
    <source>
        <dbReference type="PROSITE" id="PS50928"/>
    </source>
</evidence>
<dbReference type="InterPro" id="IPR051393">
    <property type="entry name" value="ABC_transporter_permease"/>
</dbReference>
<dbReference type="Gene3D" id="1.10.3720.10">
    <property type="entry name" value="MetI-like"/>
    <property type="match status" value="1"/>
</dbReference>
<comment type="caution">
    <text evidence="9">The sequence shown here is derived from an EMBL/GenBank/DDBJ whole genome shotgun (WGS) entry which is preliminary data.</text>
</comment>
<keyword evidence="2 7" id="KW-0813">Transport</keyword>
<dbReference type="RefSeq" id="WP_192016082.1">
    <property type="nucleotide sequence ID" value="NZ_JACYTP010000006.1"/>
</dbReference>
<dbReference type="SUPFAM" id="SSF161098">
    <property type="entry name" value="MetI-like"/>
    <property type="match status" value="1"/>
</dbReference>
<evidence type="ECO:0000313" key="10">
    <source>
        <dbReference type="Proteomes" id="UP000649768"/>
    </source>
</evidence>
<feature type="transmembrane region" description="Helical" evidence="7">
    <location>
        <begin position="122"/>
        <end position="142"/>
    </location>
</feature>
<feature type="transmembrane region" description="Helical" evidence="7">
    <location>
        <begin position="217"/>
        <end position="242"/>
    </location>
</feature>
<proteinExistence type="inferred from homology"/>
<keyword evidence="5 7" id="KW-1133">Transmembrane helix</keyword>
<protein>
    <submittedName>
        <fullName evidence="9">Sugar ABC transporter permease</fullName>
    </submittedName>
</protein>
<evidence type="ECO:0000256" key="2">
    <source>
        <dbReference type="ARBA" id="ARBA00022448"/>
    </source>
</evidence>
<feature type="domain" description="ABC transmembrane type-1" evidence="8">
    <location>
        <begin position="85"/>
        <end position="300"/>
    </location>
</feature>
<sequence length="309" mass="34297">MTIGTQAQPLSGAPPRESLADKLQAVLPKIVLAPSMVITLVFTYGFILWSLVLSFTNSRMLPKYDFIGLSNYSKLFSMDRWTVAYTNLFIFGFLFIVIAISVGTLLAILLDQKIRAEGVLRTIYLYPFALSLIVTGTAWKWILNPQIGIEKLLHDIGFTSFQFDWLVDKDMAIYTIVIAAVWQASGFVMAIMLAGLRGVDSAIIKAAQIDGATMPTIYRRIVLPIMRPIFFSCFIILSHLAIKSFDLVVVLTSGGPGYSSDLPATFMYQYAFGRNQIGIGSASAMITLMGFIAILIPYLYSELRKKKHG</sequence>
<dbReference type="CDD" id="cd06261">
    <property type="entry name" value="TM_PBP2"/>
    <property type="match status" value="1"/>
</dbReference>
<evidence type="ECO:0000256" key="6">
    <source>
        <dbReference type="ARBA" id="ARBA00023136"/>
    </source>
</evidence>
<comment type="subcellular location">
    <subcellularLocation>
        <location evidence="1 7">Cell membrane</location>
        <topology evidence="1 7">Multi-pass membrane protein</topology>
    </subcellularLocation>
</comment>
<gene>
    <name evidence="9" type="ORF">IFO68_12000</name>
</gene>
<dbReference type="PANTHER" id="PTHR30193:SF42">
    <property type="entry name" value="ABC TRANSPORTER PERMEASE PROTEIN"/>
    <property type="match status" value="1"/>
</dbReference>
<evidence type="ECO:0000256" key="4">
    <source>
        <dbReference type="ARBA" id="ARBA00022692"/>
    </source>
</evidence>
<feature type="transmembrane region" description="Helical" evidence="7">
    <location>
        <begin position="277"/>
        <end position="300"/>
    </location>
</feature>
<evidence type="ECO:0000313" key="9">
    <source>
        <dbReference type="EMBL" id="MBD8513399.1"/>
    </source>
</evidence>
<dbReference type="Proteomes" id="UP000649768">
    <property type="component" value="Unassembled WGS sequence"/>
</dbReference>